<dbReference type="GO" id="GO:0003871">
    <property type="term" value="F:5-methyltetrahydropteroyltriglutamate-homocysteine S-methyltransferase activity"/>
    <property type="evidence" value="ECO:0007669"/>
    <property type="project" value="InterPro"/>
</dbReference>
<feature type="domain" description="Cobalamin-independent methionine synthase MetE C-terminal/archaeal" evidence="1">
    <location>
        <begin position="161"/>
        <end position="349"/>
    </location>
</feature>
<dbReference type="SUPFAM" id="SSF51726">
    <property type="entry name" value="UROD/MetE-like"/>
    <property type="match status" value="1"/>
</dbReference>
<proteinExistence type="predicted"/>
<dbReference type="OrthoDB" id="6430685at2"/>
<dbReference type="InterPro" id="IPR038071">
    <property type="entry name" value="UROD/MetE-like_sf"/>
</dbReference>
<evidence type="ECO:0000313" key="3">
    <source>
        <dbReference type="Proteomes" id="UP000254889"/>
    </source>
</evidence>
<dbReference type="GO" id="GO:0008270">
    <property type="term" value="F:zinc ion binding"/>
    <property type="evidence" value="ECO:0007669"/>
    <property type="project" value="InterPro"/>
</dbReference>
<dbReference type="AlphaFoldDB" id="A0A345ZWZ3"/>
<sequence>MNVHAAVATVNPPFRAEHVGSLLRPAELLRQRERFERGEIDRDALTVAEDQAIRDAIRLQEQLGFKFVTDGEFRRRSYHSFFYRQLGDLSIDTIGGADAVGAKDGGGRGAQPMALIRSRVKWTHPINGPDVAFLKANSERLPKITIPGPCALHFRGGDAAVTASAYKDTDQFWSDTVEAFTLELKSLADAGCSYVQIDETAFAKFGDPDVQASLAARGDNWSELIDKYIAVTNRVLRAAPPNMRIGMHLCRGNRGGHWHAEGSYEEVAERLFNALEIPFYFLEYDTPRAGSFTPLRYVPARKHIVLGLVSSKSPVIEDKAALRSRLEDATKFVPLDRLSVSPQCGFASVDTGNPVTPEVQKRKLALVCELARDIWSDT</sequence>
<dbReference type="GO" id="GO:0009086">
    <property type="term" value="P:methionine biosynthetic process"/>
    <property type="evidence" value="ECO:0007669"/>
    <property type="project" value="InterPro"/>
</dbReference>
<dbReference type="EMBL" id="CP031417">
    <property type="protein sequence ID" value="AXK81440.1"/>
    <property type="molecule type" value="Genomic_DNA"/>
</dbReference>
<gene>
    <name evidence="2" type="ORF">DW352_13530</name>
</gene>
<dbReference type="KEGG" id="ptaw:DW352_13530"/>
<keyword evidence="2" id="KW-0489">Methyltransferase</keyword>
<dbReference type="CDD" id="cd03311">
    <property type="entry name" value="CIMS_C_terminal_like"/>
    <property type="match status" value="1"/>
</dbReference>
<keyword evidence="2" id="KW-0808">Transferase</keyword>
<accession>A0A345ZWZ3</accession>
<dbReference type="PANTHER" id="PTHR43844">
    <property type="entry name" value="METHIONINE SYNTHASE"/>
    <property type="match status" value="1"/>
</dbReference>
<evidence type="ECO:0000313" key="2">
    <source>
        <dbReference type="EMBL" id="AXK81440.1"/>
    </source>
</evidence>
<dbReference type="Pfam" id="PF01717">
    <property type="entry name" value="Meth_synt_2"/>
    <property type="match status" value="1"/>
</dbReference>
<reference evidence="2 3" key="1">
    <citation type="submission" date="2018-07" db="EMBL/GenBank/DDBJ databases">
        <authorList>
            <person name="Quirk P.G."/>
            <person name="Krulwich T.A."/>
        </authorList>
    </citation>
    <scope>NUCLEOTIDE SEQUENCE [LARGE SCALE GENOMIC DNA]</scope>
    <source>
        <strain evidence="2 3">CC-BB4</strain>
    </source>
</reference>
<dbReference type="GO" id="GO:0032259">
    <property type="term" value="P:methylation"/>
    <property type="evidence" value="ECO:0007669"/>
    <property type="project" value="UniProtKB-KW"/>
</dbReference>
<protein>
    <submittedName>
        <fullName evidence="2">5-methyltetrahydropteroyltriglutamate--homocysteine S-methyltransferase</fullName>
    </submittedName>
</protein>
<dbReference type="Gene3D" id="3.20.20.210">
    <property type="match status" value="1"/>
</dbReference>
<organism evidence="2 3">
    <name type="scientific">Pseudolabrys taiwanensis</name>
    <dbReference type="NCBI Taxonomy" id="331696"/>
    <lineage>
        <taxon>Bacteria</taxon>
        <taxon>Pseudomonadati</taxon>
        <taxon>Pseudomonadota</taxon>
        <taxon>Alphaproteobacteria</taxon>
        <taxon>Hyphomicrobiales</taxon>
        <taxon>Xanthobacteraceae</taxon>
        <taxon>Pseudolabrys</taxon>
    </lineage>
</organism>
<name>A0A345ZWZ3_9HYPH</name>
<evidence type="ECO:0000259" key="1">
    <source>
        <dbReference type="Pfam" id="PF01717"/>
    </source>
</evidence>
<dbReference type="PANTHER" id="PTHR43844:SF2">
    <property type="entry name" value="SYNTHASE, VITAMIN-B12 INDEPENDENT, PUTATIVE (AFU_ORTHOLOGUE AFUA_3G12060)-RELATED"/>
    <property type="match status" value="1"/>
</dbReference>
<keyword evidence="3" id="KW-1185">Reference proteome</keyword>
<dbReference type="Proteomes" id="UP000254889">
    <property type="component" value="Chromosome"/>
</dbReference>
<dbReference type="InterPro" id="IPR002629">
    <property type="entry name" value="Met_Synth_C/arc"/>
</dbReference>
<dbReference type="RefSeq" id="WP_115691819.1">
    <property type="nucleotide sequence ID" value="NZ_CP031417.1"/>
</dbReference>